<name>A0A6C0ATW5_9ZZZZ</name>
<reference evidence="1" key="1">
    <citation type="journal article" date="2020" name="Nature">
        <title>Giant virus diversity and host interactions through global metagenomics.</title>
        <authorList>
            <person name="Schulz F."/>
            <person name="Roux S."/>
            <person name="Paez-Espino D."/>
            <person name="Jungbluth S."/>
            <person name="Walsh D.A."/>
            <person name="Denef V.J."/>
            <person name="McMahon K.D."/>
            <person name="Konstantinidis K.T."/>
            <person name="Eloe-Fadrosh E.A."/>
            <person name="Kyrpides N.C."/>
            <person name="Woyke T."/>
        </authorList>
    </citation>
    <scope>NUCLEOTIDE SEQUENCE</scope>
    <source>
        <strain evidence="1">GVMAG-S-1101171-111</strain>
    </source>
</reference>
<organism evidence="1">
    <name type="scientific">viral metagenome</name>
    <dbReference type="NCBI Taxonomy" id="1070528"/>
    <lineage>
        <taxon>unclassified sequences</taxon>
        <taxon>metagenomes</taxon>
        <taxon>organismal metagenomes</taxon>
    </lineage>
</organism>
<proteinExistence type="predicted"/>
<dbReference type="EMBL" id="MN740804">
    <property type="protein sequence ID" value="QHS82675.1"/>
    <property type="molecule type" value="Genomic_DNA"/>
</dbReference>
<sequence>MSYKLDMQINYGNNEQYRIQFRELCNMQSTVDPSLNDLELDEETLDEQDFDMAAASKTMDYIWGLTKYNPLFKAIYRMAAAIMISENEEIGLAIMISYDYLDVFHACFCEFMRNPANFDEKNATYLAVLERFTKLGYNRK</sequence>
<dbReference type="AlphaFoldDB" id="A0A6C0ATW5"/>
<accession>A0A6C0ATW5</accession>
<protein>
    <submittedName>
        <fullName evidence="1">Uncharacterized protein</fullName>
    </submittedName>
</protein>
<evidence type="ECO:0000313" key="1">
    <source>
        <dbReference type="EMBL" id="QHS82675.1"/>
    </source>
</evidence>